<evidence type="ECO:0000256" key="2">
    <source>
        <dbReference type="SAM" id="MobiDB-lite"/>
    </source>
</evidence>
<dbReference type="Gene3D" id="1.25.40.10">
    <property type="entry name" value="Tetratricopeptide repeat domain"/>
    <property type="match status" value="1"/>
</dbReference>
<feature type="signal peptide" evidence="3">
    <location>
        <begin position="1"/>
        <end position="31"/>
    </location>
</feature>
<dbReference type="OrthoDB" id="7388953at2"/>
<evidence type="ECO:0000313" key="6">
    <source>
        <dbReference type="Proteomes" id="UP000001494"/>
    </source>
</evidence>
<protein>
    <submittedName>
        <fullName evidence="5">Sporulation domain protein</fullName>
    </submittedName>
</protein>
<dbReference type="HOGENOM" id="CLU_500515_0_0_5"/>
<name>A0A0H3FX06_ZYMMA</name>
<keyword evidence="3" id="KW-0732">Signal</keyword>
<dbReference type="SUPFAM" id="SSF48452">
    <property type="entry name" value="TPR-like"/>
    <property type="match status" value="1"/>
</dbReference>
<dbReference type="PROSITE" id="PS50005">
    <property type="entry name" value="TPR"/>
    <property type="match status" value="1"/>
</dbReference>
<feature type="compositionally biased region" description="Pro residues" evidence="2">
    <location>
        <begin position="278"/>
        <end position="287"/>
    </location>
</feature>
<organism evidence="5 6">
    <name type="scientific">Zymomonas mobilis subsp. mobilis (strain ATCC 10988 / DSM 424 / LMG 404 / NCIMB 8938 / NRRL B-806 / ZM1)</name>
    <dbReference type="NCBI Taxonomy" id="555217"/>
    <lineage>
        <taxon>Bacteria</taxon>
        <taxon>Pseudomonadati</taxon>
        <taxon>Pseudomonadota</taxon>
        <taxon>Alphaproteobacteria</taxon>
        <taxon>Sphingomonadales</taxon>
        <taxon>Zymomonadaceae</taxon>
        <taxon>Zymomonas</taxon>
    </lineage>
</organism>
<dbReference type="EMBL" id="CP002850">
    <property type="protein sequence ID" value="AEH62334.1"/>
    <property type="molecule type" value="Genomic_DNA"/>
</dbReference>
<feature type="region of interest" description="Disordered" evidence="2">
    <location>
        <begin position="226"/>
        <end position="268"/>
    </location>
</feature>
<feature type="compositionally biased region" description="Low complexity" evidence="2">
    <location>
        <begin position="306"/>
        <end position="332"/>
    </location>
</feature>
<reference evidence="5 6" key="1">
    <citation type="journal article" date="2011" name="J. Bacteriol.">
        <title>Genome sequence of the ethanol-producing Zymomonas mobilis subsp. mobilis lectotype strain ATCC 10988.</title>
        <authorList>
            <person name="Pappas K.M."/>
            <person name="Kouvelis V.N."/>
            <person name="Saunders E."/>
            <person name="Brettin T.S."/>
            <person name="Bruce D."/>
            <person name="Detter C."/>
            <person name="Balakireva M."/>
            <person name="Han C.S."/>
            <person name="Savvakis G."/>
            <person name="Kyrpides N.C."/>
            <person name="Typas M.A."/>
        </authorList>
    </citation>
    <scope>NUCLEOTIDE SEQUENCE [LARGE SCALE GENOMIC DNA]</scope>
    <source>
        <strain evidence="6">ATCC 10988 / DSM 424 / CCUG 17860 / LMG 404 / NCIMB 8938 / NRRL B-806 / ZM1</strain>
    </source>
</reference>
<feature type="repeat" description="TPR" evidence="1">
    <location>
        <begin position="55"/>
        <end position="88"/>
    </location>
</feature>
<evidence type="ECO:0000256" key="3">
    <source>
        <dbReference type="SAM" id="SignalP"/>
    </source>
</evidence>
<evidence type="ECO:0000313" key="5">
    <source>
        <dbReference type="EMBL" id="AEH62334.1"/>
    </source>
</evidence>
<feature type="compositionally biased region" description="Low complexity" evidence="2">
    <location>
        <begin position="249"/>
        <end position="260"/>
    </location>
</feature>
<dbReference type="GO" id="GO:0042834">
    <property type="term" value="F:peptidoglycan binding"/>
    <property type="evidence" value="ECO:0007669"/>
    <property type="project" value="InterPro"/>
</dbReference>
<dbReference type="Pfam" id="PF05036">
    <property type="entry name" value="SPOR"/>
    <property type="match status" value="1"/>
</dbReference>
<feature type="region of interest" description="Disordered" evidence="2">
    <location>
        <begin position="306"/>
        <end position="436"/>
    </location>
</feature>
<dbReference type="Proteomes" id="UP000001494">
    <property type="component" value="Chromosome"/>
</dbReference>
<dbReference type="eggNOG" id="COG5010">
    <property type="taxonomic scope" value="Bacteria"/>
</dbReference>
<dbReference type="InterPro" id="IPR011990">
    <property type="entry name" value="TPR-like_helical_dom_sf"/>
</dbReference>
<proteinExistence type="predicted"/>
<feature type="chain" id="PRO_5002609757" evidence="3">
    <location>
        <begin position="32"/>
        <end position="544"/>
    </location>
</feature>
<dbReference type="InterPro" id="IPR019734">
    <property type="entry name" value="TPR_rpt"/>
</dbReference>
<keyword evidence="1" id="KW-0802">TPR repeat</keyword>
<evidence type="ECO:0000259" key="4">
    <source>
        <dbReference type="Pfam" id="PF05036"/>
    </source>
</evidence>
<dbReference type="InterPro" id="IPR007730">
    <property type="entry name" value="SPOR-like_dom"/>
</dbReference>
<feature type="compositionally biased region" description="Polar residues" evidence="2">
    <location>
        <begin position="226"/>
        <end position="244"/>
    </location>
</feature>
<feature type="domain" description="SPOR" evidence="4">
    <location>
        <begin position="476"/>
        <end position="526"/>
    </location>
</feature>
<evidence type="ECO:0000256" key="1">
    <source>
        <dbReference type="PROSITE-ProRule" id="PRU00339"/>
    </source>
</evidence>
<sequence length="544" mass="57461" precursor="true">MLLKKSPVLNDFLKITAVAALSVIGASSASADIVSDRFSAVTAAEQAFRQQPDNSDIQFKLGRAYLMAGRYLSAWQCLNKLVLRDPYNEKARLYMGLAAIGNNNKTAAQSILSPITKVSPVDLGLALTLAGQPTEAIKRMEPLLSTPSNSARLRQNLAFAYAMAERWNDASKMAGQDLSADQVNARLSQWSRVIREKNGAVQLQAFIGVPPAKDYGFLSSTPASSPVVQTTSPVIPPKTDSSAPRPTVSPAIMSASSSAPVTPSISQPTKTAAIANPIPVPAKPATPAPTALSNDQNGQHIATATSATTAPATRPAATLTAATNPNAPSTITEIELPSANSTQPAPRASSNPTISDSDRISDNAPKTPTVTVKEKIAPQQTAPSPKKSLNLPIKEILAENKSTKATATTAPNSPEKKESLPQNTAALKADSKKEDKDCSSATCHNVTYPAIQLATHKLPITPAATEQSHKILQSIQAKLPNAAKYKIITYSETGSPVYRLLLTGFASAKEAQESCNSLMKKEIACMASSYKESVPTTKSVKKTK</sequence>
<feature type="compositionally biased region" description="Polar residues" evidence="2">
    <location>
        <begin position="403"/>
        <end position="412"/>
    </location>
</feature>
<dbReference type="AlphaFoldDB" id="A0A0H3FX06"/>
<gene>
    <name evidence="5" type="ordered locus">Zmob_0488</name>
</gene>
<dbReference type="KEGG" id="zmm:Zmob_0488"/>
<accession>A0A0H3FX06</accession>
<feature type="compositionally biased region" description="Polar residues" evidence="2">
    <location>
        <begin position="338"/>
        <end position="355"/>
    </location>
</feature>
<feature type="region of interest" description="Disordered" evidence="2">
    <location>
        <begin position="277"/>
        <end position="296"/>
    </location>
</feature>